<evidence type="ECO:0000256" key="10">
    <source>
        <dbReference type="ARBA" id="ARBA00025598"/>
    </source>
</evidence>
<dbReference type="GO" id="GO:0003774">
    <property type="term" value="F:cytoskeletal motor activity"/>
    <property type="evidence" value="ECO:0007669"/>
    <property type="project" value="InterPro"/>
</dbReference>
<dbReference type="Proteomes" id="UP000509684">
    <property type="component" value="Chromosome"/>
</dbReference>
<dbReference type="STRING" id="1453999.AW06_001415"/>
<sequence length="332" mass="36441">MAADDGLEKSAILLISLGEDYAAAVLKHLGPKEVQKLGHAMAALKSVPRARVDEVLTEFKQTADESAAVHVDTDSYIRSVLTKALGDDKASNLISRILQPGDTNGIEGLKWMDAPTVADLIRNEHPQIIATILVHLAHDHASDILNQFSERLRNDVVLRVATLEGIQPEALKELNDVMLRLLSGSASIKKSAMGGVRTVAEMLNFMGSANETAVMDSIREYDPDLAQKILDEMFVFENLLDLDDRGIQLLLREIQSESLILAMKGASEPLRAKIFKNMSQRASEMLREDLDSRGPVRLSEVEAEQKEILKIVRRLADEGQIVLGSAGGEEMV</sequence>
<evidence type="ECO:0000259" key="12">
    <source>
        <dbReference type="Pfam" id="PF14841"/>
    </source>
</evidence>
<reference evidence="15" key="3">
    <citation type="submission" date="2020-06" db="EMBL/GenBank/DDBJ databases">
        <authorList>
            <person name="Arumugam K."/>
            <person name="Besarab I."/>
            <person name="Haryono M."/>
            <person name="Bagci C."/>
            <person name="Beier S."/>
            <person name="Buchfink B."/>
            <person name="Gorska A."/>
            <person name="Qiu G."/>
            <person name="Huson D.H."/>
            <person name="Williams R.B."/>
        </authorList>
    </citation>
    <scope>NUCLEOTIDE SEQUENCE</scope>
    <source>
        <strain evidence="15">SSA1</strain>
    </source>
</reference>
<accession>A0A080MJL2</accession>
<keyword evidence="8" id="KW-0472">Membrane</keyword>
<dbReference type="InterPro" id="IPR032779">
    <property type="entry name" value="FliG_M"/>
</dbReference>
<evidence type="ECO:0000313" key="16">
    <source>
        <dbReference type="Proteomes" id="UP000021315"/>
    </source>
</evidence>
<dbReference type="InterPro" id="IPR028263">
    <property type="entry name" value="FliG_N"/>
</dbReference>
<dbReference type="Pfam" id="PF14842">
    <property type="entry name" value="FliG_N"/>
    <property type="match status" value="1"/>
</dbReference>
<name>A0A080MJL2_9PROT</name>
<keyword evidence="16" id="KW-1185">Reference proteome</keyword>
<evidence type="ECO:0000256" key="7">
    <source>
        <dbReference type="ARBA" id="ARBA00022779"/>
    </source>
</evidence>
<reference evidence="14 16" key="1">
    <citation type="submission" date="2014-02" db="EMBL/GenBank/DDBJ databases">
        <title>Expanding our view of genomic diversity in Candidatus Accumulibacter clades.</title>
        <authorList>
            <person name="Skennerton C.T."/>
            <person name="Barr J.J."/>
            <person name="Slater F.R."/>
            <person name="Bond P.L."/>
            <person name="Tyson G.W."/>
        </authorList>
    </citation>
    <scope>NUCLEOTIDE SEQUENCE [LARGE SCALE GENOMIC DNA]</scope>
    <source>
        <strain evidence="16">SK-02</strain>
    </source>
</reference>
<comment type="function">
    <text evidence="10">FliG is one of three proteins (FliG, FliN, FliM) that forms the rotor-mounted switch complex (C ring), located at the base of the basal body. This complex interacts with the CheY and CheZ chemotaxis proteins, in addition to contacting components of the motor that determine the direction of flagellar rotation.</text>
</comment>
<evidence type="ECO:0000313" key="14">
    <source>
        <dbReference type="EMBL" id="KFB77489.1"/>
    </source>
</evidence>
<dbReference type="PRINTS" id="PR00954">
    <property type="entry name" value="FLGMOTORFLIG"/>
</dbReference>
<keyword evidence="5" id="KW-1003">Cell membrane</keyword>
<dbReference type="Pfam" id="PF01706">
    <property type="entry name" value="FliG_C"/>
    <property type="match status" value="1"/>
</dbReference>
<protein>
    <recommendedName>
        <fullName evidence="4">Flagellar motor switch protein FliG</fullName>
    </recommendedName>
</protein>
<keyword evidence="6" id="KW-0145">Chemotaxis</keyword>
<organism evidence="14 16">
    <name type="scientific">Candidatus Accumulibacter cognatus</name>
    <dbReference type="NCBI Taxonomy" id="2954383"/>
    <lineage>
        <taxon>Bacteria</taxon>
        <taxon>Pseudomonadati</taxon>
        <taxon>Pseudomonadota</taxon>
        <taxon>Betaproteobacteria</taxon>
        <taxon>Candidatus Accumulibacter</taxon>
    </lineage>
</organism>
<dbReference type="GO" id="GO:0006935">
    <property type="term" value="P:chemotaxis"/>
    <property type="evidence" value="ECO:0007669"/>
    <property type="project" value="UniProtKB-KW"/>
</dbReference>
<dbReference type="PIRSF" id="PIRSF003161">
    <property type="entry name" value="FliG"/>
    <property type="match status" value="1"/>
</dbReference>
<dbReference type="AlphaFoldDB" id="A0A080MJL2"/>
<evidence type="ECO:0000256" key="1">
    <source>
        <dbReference type="ARBA" id="ARBA00004117"/>
    </source>
</evidence>
<feature type="domain" description="Flagellar motor switch protein FliG C-terminal" evidence="11">
    <location>
        <begin position="217"/>
        <end position="323"/>
    </location>
</feature>
<evidence type="ECO:0000256" key="6">
    <source>
        <dbReference type="ARBA" id="ARBA00022500"/>
    </source>
</evidence>
<keyword evidence="9" id="KW-0975">Bacterial flagellum</keyword>
<dbReference type="InterPro" id="IPR000090">
    <property type="entry name" value="Flg_Motor_Flig"/>
</dbReference>
<keyword evidence="14" id="KW-0282">Flagellum</keyword>
<evidence type="ECO:0000256" key="4">
    <source>
        <dbReference type="ARBA" id="ARBA00021870"/>
    </source>
</evidence>
<dbReference type="GO" id="GO:0009425">
    <property type="term" value="C:bacterial-type flagellum basal body"/>
    <property type="evidence" value="ECO:0007669"/>
    <property type="project" value="UniProtKB-SubCell"/>
</dbReference>
<dbReference type="Proteomes" id="UP000021315">
    <property type="component" value="Unassembled WGS sequence"/>
</dbReference>
<evidence type="ECO:0000259" key="11">
    <source>
        <dbReference type="Pfam" id="PF01706"/>
    </source>
</evidence>
<dbReference type="GO" id="GO:0071973">
    <property type="term" value="P:bacterial-type flagellum-dependent cell motility"/>
    <property type="evidence" value="ECO:0007669"/>
    <property type="project" value="InterPro"/>
</dbReference>
<dbReference type="FunFam" id="1.10.220.30:FF:000001">
    <property type="entry name" value="Flagellar motor switch protein FliG"/>
    <property type="match status" value="1"/>
</dbReference>
<keyword evidence="7" id="KW-0283">Flagellar rotation</keyword>
<accession>A0A7D5NCC4</accession>
<evidence type="ECO:0000256" key="8">
    <source>
        <dbReference type="ARBA" id="ARBA00023136"/>
    </source>
</evidence>
<evidence type="ECO:0000256" key="9">
    <source>
        <dbReference type="ARBA" id="ARBA00023143"/>
    </source>
</evidence>
<dbReference type="EMBL" id="CP058708">
    <property type="protein sequence ID" value="QLH51194.1"/>
    <property type="molecule type" value="Genomic_DNA"/>
</dbReference>
<proteinExistence type="inferred from homology"/>
<comment type="subcellular location">
    <subcellularLocation>
        <location evidence="1">Bacterial flagellum basal body</location>
    </subcellularLocation>
    <subcellularLocation>
        <location evidence="2">Cell inner membrane</location>
        <topology evidence="2">Peripheral membrane protein</topology>
        <orientation evidence="2">Cytoplasmic side</orientation>
    </subcellularLocation>
</comment>
<evidence type="ECO:0000313" key="15">
    <source>
        <dbReference type="EMBL" id="QLH51194.1"/>
    </source>
</evidence>
<dbReference type="KEGG" id="acog:HWD57_16360"/>
<comment type="similarity">
    <text evidence="3">Belongs to the FliG family.</text>
</comment>
<keyword evidence="14" id="KW-0966">Cell projection</keyword>
<gene>
    <name evidence="14" type="primary">fliG</name>
    <name evidence="14" type="ORF">AW06_001415</name>
    <name evidence="15" type="ORF">HWD57_16360</name>
</gene>
<dbReference type="InterPro" id="IPR011002">
    <property type="entry name" value="FliG_a-hlx"/>
</dbReference>
<feature type="domain" description="Flagellar motor switch protein FliG middle" evidence="12">
    <location>
        <begin position="116"/>
        <end position="186"/>
    </location>
</feature>
<dbReference type="Pfam" id="PF14841">
    <property type="entry name" value="FliG_M"/>
    <property type="match status" value="1"/>
</dbReference>
<evidence type="ECO:0000256" key="3">
    <source>
        <dbReference type="ARBA" id="ARBA00010299"/>
    </source>
</evidence>
<keyword evidence="14" id="KW-0969">Cilium</keyword>
<dbReference type="PANTHER" id="PTHR30534:SF0">
    <property type="entry name" value="FLAGELLAR MOTOR SWITCH PROTEIN FLIG"/>
    <property type="match status" value="1"/>
</dbReference>
<evidence type="ECO:0000256" key="2">
    <source>
        <dbReference type="ARBA" id="ARBA00004515"/>
    </source>
</evidence>
<dbReference type="GO" id="GO:0005886">
    <property type="term" value="C:plasma membrane"/>
    <property type="evidence" value="ECO:0007669"/>
    <property type="project" value="UniProtKB-SubCell"/>
</dbReference>
<dbReference type="NCBIfam" id="TIGR00207">
    <property type="entry name" value="fliG"/>
    <property type="match status" value="1"/>
</dbReference>
<evidence type="ECO:0000313" key="17">
    <source>
        <dbReference type="Proteomes" id="UP000509684"/>
    </source>
</evidence>
<dbReference type="RefSeq" id="WP_034946947.1">
    <property type="nucleotide sequence ID" value="NZ_JDST02000025.1"/>
</dbReference>
<dbReference type="EMBL" id="JDST02000025">
    <property type="protein sequence ID" value="KFB77489.1"/>
    <property type="molecule type" value="Genomic_DNA"/>
</dbReference>
<feature type="domain" description="Flagellar motor switch protein FliG N-terminal" evidence="13">
    <location>
        <begin position="6"/>
        <end position="104"/>
    </location>
</feature>
<evidence type="ECO:0000256" key="5">
    <source>
        <dbReference type="ARBA" id="ARBA00022475"/>
    </source>
</evidence>
<reference evidence="15 17" key="2">
    <citation type="journal article" date="2019" name="Microbiome">
        <title>Annotated bacterial chromosomes from frame-shift-corrected long-read metagenomic data.</title>
        <authorList>
            <person name="Arumugam K."/>
            <person name="Bagci C."/>
            <person name="Bessarab I."/>
            <person name="Beier S."/>
            <person name="Buchfink B."/>
            <person name="Gorska A."/>
            <person name="Qiu G."/>
            <person name="Huson D.H."/>
            <person name="Williams R.B.H."/>
        </authorList>
    </citation>
    <scope>NUCLEOTIDE SEQUENCE [LARGE SCALE GENOMIC DNA]</scope>
    <source>
        <strain evidence="15">SSA1</strain>
    </source>
</reference>
<dbReference type="SUPFAM" id="SSF48029">
    <property type="entry name" value="FliG"/>
    <property type="match status" value="2"/>
</dbReference>
<dbReference type="Gene3D" id="1.10.220.30">
    <property type="match status" value="3"/>
</dbReference>
<evidence type="ECO:0000259" key="13">
    <source>
        <dbReference type="Pfam" id="PF14842"/>
    </source>
</evidence>
<dbReference type="InterPro" id="IPR023087">
    <property type="entry name" value="Flg_Motor_Flig_C"/>
</dbReference>
<dbReference type="PANTHER" id="PTHR30534">
    <property type="entry name" value="FLAGELLAR MOTOR SWITCH PROTEIN FLIG"/>
    <property type="match status" value="1"/>
</dbReference>